<sequence>MKHFDEQAKDWDANPLKNERASVVAKEIDEFIHPNKTLNALEFGCGTGLLSFQLKEAFKSITLADNSEGMIQVLQEKIKESRLSHFKPLHIDLTTDKLESKAYDVVYTLMTMHHIPDTDHILKAFRDILKPDGYLCIADLVEEDGSFHAHQQHFNGHNGFNKNAFADQLSKYGFEVVYYKICFEMERNFDGNIRKYPLFLMICKKSAE</sequence>
<dbReference type="OrthoDB" id="9791837at2"/>
<dbReference type="GO" id="GO:0032259">
    <property type="term" value="P:methylation"/>
    <property type="evidence" value="ECO:0007669"/>
    <property type="project" value="UniProtKB-KW"/>
</dbReference>
<dbReference type="GO" id="GO:0008168">
    <property type="term" value="F:methyltransferase activity"/>
    <property type="evidence" value="ECO:0007669"/>
    <property type="project" value="UniProtKB-KW"/>
</dbReference>
<evidence type="ECO:0000256" key="1">
    <source>
        <dbReference type="ARBA" id="ARBA00022679"/>
    </source>
</evidence>
<name>A0A434AX01_9BACT</name>
<dbReference type="AlphaFoldDB" id="A0A434AX01"/>
<evidence type="ECO:0000313" key="2">
    <source>
        <dbReference type="EMBL" id="RUT79038.1"/>
    </source>
</evidence>
<keyword evidence="1 2" id="KW-0808">Transferase</keyword>
<dbReference type="PANTHER" id="PTHR43861:SF3">
    <property type="entry name" value="PUTATIVE (AFU_ORTHOLOGUE AFUA_2G14390)-RELATED"/>
    <property type="match status" value="1"/>
</dbReference>
<dbReference type="PANTHER" id="PTHR43861">
    <property type="entry name" value="TRANS-ACONITATE 2-METHYLTRANSFERASE-RELATED"/>
    <property type="match status" value="1"/>
</dbReference>
<dbReference type="RefSeq" id="WP_127343089.1">
    <property type="nucleotide sequence ID" value="NZ_RJJX01000005.1"/>
</dbReference>
<protein>
    <submittedName>
        <fullName evidence="2">Class I SAM-dependent methyltransferase</fullName>
    </submittedName>
</protein>
<dbReference type="EMBL" id="RJJX01000005">
    <property type="protein sequence ID" value="RUT79038.1"/>
    <property type="molecule type" value="Genomic_DNA"/>
</dbReference>
<proteinExistence type="predicted"/>
<dbReference type="InterPro" id="IPR029063">
    <property type="entry name" value="SAM-dependent_MTases_sf"/>
</dbReference>
<dbReference type="SUPFAM" id="SSF53335">
    <property type="entry name" value="S-adenosyl-L-methionine-dependent methyltransferases"/>
    <property type="match status" value="1"/>
</dbReference>
<dbReference type="Gene3D" id="3.40.50.150">
    <property type="entry name" value="Vaccinia Virus protein VP39"/>
    <property type="match status" value="1"/>
</dbReference>
<dbReference type="CDD" id="cd02440">
    <property type="entry name" value="AdoMet_MTases"/>
    <property type="match status" value="1"/>
</dbReference>
<evidence type="ECO:0000313" key="3">
    <source>
        <dbReference type="Proteomes" id="UP000282985"/>
    </source>
</evidence>
<comment type="caution">
    <text evidence="2">The sequence shown here is derived from an EMBL/GenBank/DDBJ whole genome shotgun (WGS) entry which is preliminary data.</text>
</comment>
<dbReference type="Proteomes" id="UP000282985">
    <property type="component" value="Unassembled WGS sequence"/>
</dbReference>
<accession>A0A434AX01</accession>
<keyword evidence="3" id="KW-1185">Reference proteome</keyword>
<reference evidence="2 3" key="1">
    <citation type="submission" date="2018-11" db="EMBL/GenBank/DDBJ databases">
        <title>Parancylomarina longa gen. nov., sp. nov., isolated from sediments of southern Okinawa.</title>
        <authorList>
            <person name="Fu T."/>
        </authorList>
    </citation>
    <scope>NUCLEOTIDE SEQUENCE [LARGE SCALE GENOMIC DNA]</scope>
    <source>
        <strain evidence="2 3">T3-2 S1-C</strain>
    </source>
</reference>
<keyword evidence="2" id="KW-0489">Methyltransferase</keyword>
<organism evidence="2 3">
    <name type="scientific">Ancylomarina longa</name>
    <dbReference type="NCBI Taxonomy" id="2487017"/>
    <lineage>
        <taxon>Bacteria</taxon>
        <taxon>Pseudomonadati</taxon>
        <taxon>Bacteroidota</taxon>
        <taxon>Bacteroidia</taxon>
        <taxon>Marinilabiliales</taxon>
        <taxon>Marinifilaceae</taxon>
        <taxon>Ancylomarina</taxon>
    </lineage>
</organism>
<dbReference type="Pfam" id="PF13489">
    <property type="entry name" value="Methyltransf_23"/>
    <property type="match status" value="1"/>
</dbReference>
<gene>
    <name evidence="2" type="ORF">DLK05_06050</name>
</gene>